<gene>
    <name evidence="2" type="ORF">Bca52824_058299</name>
</gene>
<dbReference type="EMBL" id="JAAMPC010000012">
    <property type="protein sequence ID" value="KAG2275744.1"/>
    <property type="molecule type" value="Genomic_DNA"/>
</dbReference>
<evidence type="ECO:0000313" key="3">
    <source>
        <dbReference type="Proteomes" id="UP000886595"/>
    </source>
</evidence>
<proteinExistence type="predicted"/>
<keyword evidence="3" id="KW-1185">Reference proteome</keyword>
<dbReference type="Proteomes" id="UP000886595">
    <property type="component" value="Unassembled WGS sequence"/>
</dbReference>
<accession>A0A8X7UEK7</accession>
<dbReference type="AlphaFoldDB" id="A0A8X7UEK7"/>
<organism evidence="2 3">
    <name type="scientific">Brassica carinata</name>
    <name type="common">Ethiopian mustard</name>
    <name type="synonym">Abyssinian cabbage</name>
    <dbReference type="NCBI Taxonomy" id="52824"/>
    <lineage>
        <taxon>Eukaryota</taxon>
        <taxon>Viridiplantae</taxon>
        <taxon>Streptophyta</taxon>
        <taxon>Embryophyta</taxon>
        <taxon>Tracheophyta</taxon>
        <taxon>Spermatophyta</taxon>
        <taxon>Magnoliopsida</taxon>
        <taxon>eudicotyledons</taxon>
        <taxon>Gunneridae</taxon>
        <taxon>Pentapetalae</taxon>
        <taxon>rosids</taxon>
        <taxon>malvids</taxon>
        <taxon>Brassicales</taxon>
        <taxon>Brassicaceae</taxon>
        <taxon>Brassiceae</taxon>
        <taxon>Brassica</taxon>
    </lineage>
</organism>
<sequence>MASNLEARTFRLRPKEAKKEAARLKNEVEARKAEFESVHAEVSRECGRRPRFMKTI</sequence>
<keyword evidence="1" id="KW-0175">Coiled coil</keyword>
<comment type="caution">
    <text evidence="2">The sequence shown here is derived from an EMBL/GenBank/DDBJ whole genome shotgun (WGS) entry which is preliminary data.</text>
</comment>
<name>A0A8X7UEK7_BRACI</name>
<reference evidence="2 3" key="1">
    <citation type="submission" date="2020-02" db="EMBL/GenBank/DDBJ databases">
        <authorList>
            <person name="Ma Q."/>
            <person name="Huang Y."/>
            <person name="Song X."/>
            <person name="Pei D."/>
        </authorList>
    </citation>
    <scope>NUCLEOTIDE SEQUENCE [LARGE SCALE GENOMIC DNA]</scope>
    <source>
        <strain evidence="2">Sxm20200214</strain>
        <tissue evidence="2">Leaf</tissue>
    </source>
</reference>
<evidence type="ECO:0000313" key="2">
    <source>
        <dbReference type="EMBL" id="KAG2275744.1"/>
    </source>
</evidence>
<evidence type="ECO:0000256" key="1">
    <source>
        <dbReference type="SAM" id="Coils"/>
    </source>
</evidence>
<feature type="coiled-coil region" evidence="1">
    <location>
        <begin position="18"/>
        <end position="45"/>
    </location>
</feature>
<dbReference type="OrthoDB" id="10634143at2759"/>
<protein>
    <submittedName>
        <fullName evidence="2">Uncharacterized protein</fullName>
    </submittedName>
</protein>